<evidence type="ECO:0000313" key="2">
    <source>
        <dbReference type="EMBL" id="CAG13563.1"/>
    </source>
</evidence>
<dbReference type="EMBL" id="CAAE01016496">
    <property type="protein sequence ID" value="CAG13563.1"/>
    <property type="molecule type" value="Genomic_DNA"/>
</dbReference>
<gene>
    <name evidence="2" type="ORF">GSTENG00036791001</name>
</gene>
<keyword evidence="1" id="KW-0732">Signal</keyword>
<feature type="non-terminal residue" evidence="2">
    <location>
        <position position="1"/>
    </location>
</feature>
<comment type="caution">
    <text evidence="2">The sequence shown here is derived from an EMBL/GenBank/DDBJ whole genome shotgun (WGS) entry which is preliminary data.</text>
</comment>
<dbReference type="OrthoDB" id="5244721at2759"/>
<name>Q4RDG9_TETNG</name>
<feature type="chain" id="PRO_5004242663" evidence="1">
    <location>
        <begin position="27"/>
        <end position="114"/>
    </location>
</feature>
<evidence type="ECO:0000256" key="1">
    <source>
        <dbReference type="SAM" id="SignalP"/>
    </source>
</evidence>
<feature type="signal peptide" evidence="1">
    <location>
        <begin position="1"/>
        <end position="26"/>
    </location>
</feature>
<accession>Q4RDG9</accession>
<protein>
    <submittedName>
        <fullName evidence="2">(spotted green pufferfish) hypothetical protein</fullName>
    </submittedName>
</protein>
<dbReference type="KEGG" id="tng:GSTEN00036791G001"/>
<dbReference type="AlphaFoldDB" id="Q4RDG9"/>
<proteinExistence type="predicted"/>
<organism evidence="2">
    <name type="scientific">Tetraodon nigroviridis</name>
    <name type="common">Spotted green pufferfish</name>
    <name type="synonym">Chelonodon nigroviridis</name>
    <dbReference type="NCBI Taxonomy" id="99883"/>
    <lineage>
        <taxon>Eukaryota</taxon>
        <taxon>Metazoa</taxon>
        <taxon>Chordata</taxon>
        <taxon>Craniata</taxon>
        <taxon>Vertebrata</taxon>
        <taxon>Euteleostomi</taxon>
        <taxon>Actinopterygii</taxon>
        <taxon>Neopterygii</taxon>
        <taxon>Teleostei</taxon>
        <taxon>Neoteleostei</taxon>
        <taxon>Acanthomorphata</taxon>
        <taxon>Eupercaria</taxon>
        <taxon>Tetraodontiformes</taxon>
        <taxon>Tetradontoidea</taxon>
        <taxon>Tetraodontidae</taxon>
        <taxon>Tetraodon</taxon>
    </lineage>
</organism>
<reference evidence="2" key="2">
    <citation type="submission" date="2004-02" db="EMBL/GenBank/DDBJ databases">
        <authorList>
            <consortium name="Genoscope"/>
            <consortium name="Whitehead Institute Centre for Genome Research"/>
        </authorList>
    </citation>
    <scope>NUCLEOTIDE SEQUENCE</scope>
</reference>
<sequence>TALGSHMQCAGCSVLAAVCWLQCAGCSVLDAVCWLQCAGCSVLDAVCWMQCAGCSVLDAVCWMQCAGSVQSTFSPCSGLSRCFWLLSLSSTIKPSHTMEWACWQFIQISHDDGL</sequence>
<reference evidence="2" key="1">
    <citation type="journal article" date="2004" name="Nature">
        <title>Genome duplication in the teleost fish Tetraodon nigroviridis reveals the early vertebrate proto-karyotype.</title>
        <authorList>
            <person name="Jaillon O."/>
            <person name="Aury J.-M."/>
            <person name="Brunet F."/>
            <person name="Petit J.-L."/>
            <person name="Stange-Thomann N."/>
            <person name="Mauceli E."/>
            <person name="Bouneau L."/>
            <person name="Fischer C."/>
            <person name="Ozouf-Costaz C."/>
            <person name="Bernot A."/>
            <person name="Nicaud S."/>
            <person name="Jaffe D."/>
            <person name="Fisher S."/>
            <person name="Lutfalla G."/>
            <person name="Dossat C."/>
            <person name="Segurens B."/>
            <person name="Dasilva C."/>
            <person name="Salanoubat M."/>
            <person name="Levy M."/>
            <person name="Boudet N."/>
            <person name="Castellano S."/>
            <person name="Anthouard V."/>
            <person name="Jubin C."/>
            <person name="Castelli V."/>
            <person name="Katinka M."/>
            <person name="Vacherie B."/>
            <person name="Biemont C."/>
            <person name="Skalli Z."/>
            <person name="Cattolico L."/>
            <person name="Poulain J."/>
            <person name="De Berardinis V."/>
            <person name="Cruaud C."/>
            <person name="Duprat S."/>
            <person name="Brottier P."/>
            <person name="Coutanceau J.-P."/>
            <person name="Gouzy J."/>
            <person name="Parra G."/>
            <person name="Lardier G."/>
            <person name="Chapple C."/>
            <person name="McKernan K.J."/>
            <person name="McEwan P."/>
            <person name="Bosak S."/>
            <person name="Kellis M."/>
            <person name="Volff J.-N."/>
            <person name="Guigo R."/>
            <person name="Zody M.C."/>
            <person name="Mesirov J."/>
            <person name="Lindblad-Toh K."/>
            <person name="Birren B."/>
            <person name="Nusbaum C."/>
            <person name="Kahn D."/>
            <person name="Robinson-Rechavi M."/>
            <person name="Laudet V."/>
            <person name="Schachter V."/>
            <person name="Quetier F."/>
            <person name="Saurin W."/>
            <person name="Scarpelli C."/>
            <person name="Wincker P."/>
            <person name="Lander E.S."/>
            <person name="Weissenbach J."/>
            <person name="Roest Crollius H."/>
        </authorList>
    </citation>
    <scope>NUCLEOTIDE SEQUENCE [LARGE SCALE GENOMIC DNA]</scope>
</reference>